<dbReference type="EMBL" id="JAGDFM010000419">
    <property type="protein sequence ID" value="KAG7378495.1"/>
    <property type="molecule type" value="Genomic_DNA"/>
</dbReference>
<dbReference type="InterPro" id="IPR052050">
    <property type="entry name" value="SecEffector_AnkRepeat"/>
</dbReference>
<proteinExistence type="predicted"/>
<evidence type="ECO:0000313" key="1">
    <source>
        <dbReference type="EMBL" id="KAG7378495.1"/>
    </source>
</evidence>
<keyword evidence="2" id="KW-1185">Reference proteome</keyword>
<dbReference type="PANTHER" id="PTHR46586">
    <property type="entry name" value="ANKYRIN REPEAT-CONTAINING PROTEIN"/>
    <property type="match status" value="1"/>
</dbReference>
<dbReference type="PANTHER" id="PTHR46586:SF3">
    <property type="entry name" value="ANKYRIN REPEAT-CONTAINING PROTEIN"/>
    <property type="match status" value="1"/>
</dbReference>
<comment type="caution">
    <text evidence="1">The sequence shown here is derived from an EMBL/GenBank/DDBJ whole genome shotgun (WGS) entry which is preliminary data.</text>
</comment>
<dbReference type="OrthoDB" id="129599at2759"/>
<dbReference type="Pfam" id="PF12796">
    <property type="entry name" value="Ank_2"/>
    <property type="match status" value="1"/>
</dbReference>
<gene>
    <name evidence="1" type="primary">ERCC6_13</name>
    <name evidence="1" type="ORF">PHYPSEUDO_009986</name>
</gene>
<accession>A0A8T1VBS5</accession>
<protein>
    <submittedName>
        <fullName evidence="1">DNA excision repair protein ERCC-6</fullName>
    </submittedName>
</protein>
<sequence>MNRKDDPDGAEIERCWGKSTVLFAARSGHYEMVRWLCENTLEEEEKGQGTYDDIIEHALNIGDDDLVKFMLPPGKCVLDYAEDCPRVEVIELMLACGYLHRDAKAAMKAIAHLAGSGEYLELMQQIAQLHSPLREDCSKWIHISSNYWVWWWYAASGNACTRGGLAPVQWLIEHPIGIGMCELIKYYRKSSDLIRDAAWHGHWNIVQYLCQQKITEDYNGPLQYAISNGQLECVEILIQQFVHEERQPMFSPIELAAKYGRLEVVRFLDNCKPQAPLADQRHPDIFARQACAAAVKQVFRSGPLRVASWLRTHFPELSPVDINDVEDTSRVDEFEMLLFLDAHCPQRIDRVFAEDVRRFILEHGVSWKKPIDHMFNWLKAKGATEDTSQTN</sequence>
<reference evidence="1" key="1">
    <citation type="submission" date="2021-02" db="EMBL/GenBank/DDBJ databases">
        <authorList>
            <person name="Palmer J.M."/>
        </authorList>
    </citation>
    <scope>NUCLEOTIDE SEQUENCE</scope>
    <source>
        <strain evidence="1">SCRP734</strain>
    </source>
</reference>
<evidence type="ECO:0000313" key="2">
    <source>
        <dbReference type="Proteomes" id="UP000694044"/>
    </source>
</evidence>
<organism evidence="1 2">
    <name type="scientific">Phytophthora pseudosyringae</name>
    <dbReference type="NCBI Taxonomy" id="221518"/>
    <lineage>
        <taxon>Eukaryota</taxon>
        <taxon>Sar</taxon>
        <taxon>Stramenopiles</taxon>
        <taxon>Oomycota</taxon>
        <taxon>Peronosporomycetes</taxon>
        <taxon>Peronosporales</taxon>
        <taxon>Peronosporaceae</taxon>
        <taxon>Phytophthora</taxon>
    </lineage>
</organism>
<name>A0A8T1VBS5_9STRA</name>
<dbReference type="Proteomes" id="UP000694044">
    <property type="component" value="Unassembled WGS sequence"/>
</dbReference>
<dbReference type="InterPro" id="IPR002110">
    <property type="entry name" value="Ankyrin_rpt"/>
</dbReference>
<dbReference type="AlphaFoldDB" id="A0A8T1VBS5"/>